<dbReference type="AlphaFoldDB" id="A0A1D1V6X4"/>
<gene>
    <name evidence="1" type="primary">RvY_07364-1</name>
    <name evidence="1" type="synonym">RvY_07364.1</name>
    <name evidence="1" type="ORF">RvY_07364</name>
</gene>
<dbReference type="Proteomes" id="UP000186922">
    <property type="component" value="Unassembled WGS sequence"/>
</dbReference>
<organism evidence="1 2">
    <name type="scientific">Ramazzottius varieornatus</name>
    <name type="common">Water bear</name>
    <name type="synonym">Tardigrade</name>
    <dbReference type="NCBI Taxonomy" id="947166"/>
    <lineage>
        <taxon>Eukaryota</taxon>
        <taxon>Metazoa</taxon>
        <taxon>Ecdysozoa</taxon>
        <taxon>Tardigrada</taxon>
        <taxon>Eutardigrada</taxon>
        <taxon>Parachela</taxon>
        <taxon>Hypsibioidea</taxon>
        <taxon>Ramazzottiidae</taxon>
        <taxon>Ramazzottius</taxon>
    </lineage>
</organism>
<comment type="caution">
    <text evidence="1">The sequence shown here is derived from an EMBL/GenBank/DDBJ whole genome shotgun (WGS) entry which is preliminary data.</text>
</comment>
<accession>A0A1D1V6X4</accession>
<proteinExistence type="predicted"/>
<dbReference type="EMBL" id="BDGG01000003">
    <property type="protein sequence ID" value="GAU95812.1"/>
    <property type="molecule type" value="Genomic_DNA"/>
</dbReference>
<protein>
    <submittedName>
        <fullName evidence="1">Uncharacterized protein</fullName>
    </submittedName>
</protein>
<reference evidence="1 2" key="1">
    <citation type="journal article" date="2016" name="Nat. Commun.">
        <title>Extremotolerant tardigrade genome and improved radiotolerance of human cultured cells by tardigrade-unique protein.</title>
        <authorList>
            <person name="Hashimoto T."/>
            <person name="Horikawa D.D."/>
            <person name="Saito Y."/>
            <person name="Kuwahara H."/>
            <person name="Kozuka-Hata H."/>
            <person name="Shin-I T."/>
            <person name="Minakuchi Y."/>
            <person name="Ohishi K."/>
            <person name="Motoyama A."/>
            <person name="Aizu T."/>
            <person name="Enomoto A."/>
            <person name="Kondo K."/>
            <person name="Tanaka S."/>
            <person name="Hara Y."/>
            <person name="Koshikawa S."/>
            <person name="Sagara H."/>
            <person name="Miura T."/>
            <person name="Yokobori S."/>
            <person name="Miyagawa K."/>
            <person name="Suzuki Y."/>
            <person name="Kubo T."/>
            <person name="Oyama M."/>
            <person name="Kohara Y."/>
            <person name="Fujiyama A."/>
            <person name="Arakawa K."/>
            <person name="Katayama T."/>
            <person name="Toyoda A."/>
            <person name="Kunieda T."/>
        </authorList>
    </citation>
    <scope>NUCLEOTIDE SEQUENCE [LARGE SCALE GENOMIC DNA]</scope>
    <source>
        <strain evidence="1 2">YOKOZUNA-1</strain>
    </source>
</reference>
<name>A0A1D1V6X4_RAMVA</name>
<evidence type="ECO:0000313" key="1">
    <source>
        <dbReference type="EMBL" id="GAU95812.1"/>
    </source>
</evidence>
<evidence type="ECO:0000313" key="2">
    <source>
        <dbReference type="Proteomes" id="UP000186922"/>
    </source>
</evidence>
<sequence>MYCRLWPNIDDNSTTDHESQQTTGYSGVHNDLFQKVENCPGVLRGVGTCFETCTGDGFRPGSAGAGVLPNGCGNVCFARGRLQLSRSPSRNCGNLFELLCRRRLRL</sequence>
<keyword evidence="2" id="KW-1185">Reference proteome</keyword>